<name>A0ABT0GN87_9HYPH</name>
<protein>
    <recommendedName>
        <fullName evidence="1">HTH luxR-type domain-containing protein</fullName>
    </recommendedName>
</protein>
<comment type="caution">
    <text evidence="2">The sequence shown here is derived from an EMBL/GenBank/DDBJ whole genome shotgun (WGS) entry which is preliminary data.</text>
</comment>
<gene>
    <name evidence="2" type="ORF">M0H32_01805</name>
</gene>
<reference evidence="2" key="1">
    <citation type="submission" date="2022-04" db="EMBL/GenBank/DDBJ databases">
        <title>Roseibium sp. CAU 1639 isolated from mud.</title>
        <authorList>
            <person name="Kim W."/>
        </authorList>
    </citation>
    <scope>NUCLEOTIDE SEQUENCE</scope>
    <source>
        <strain evidence="2">CAU 1639</strain>
    </source>
</reference>
<proteinExistence type="predicted"/>
<dbReference type="InterPro" id="IPR036388">
    <property type="entry name" value="WH-like_DNA-bd_sf"/>
</dbReference>
<sequence length="367" mass="39813">MAFIDKALGCKSFLAEFDGDGKPLPHFGGQQSAQDLGTLLGRIETEGGRNVLEFLLSDASLHYPYCKTSLTRGVRETPTLNGSNGEPAGANGNLPDRQTILRQAPGLISPVWRADGSTILFGCLFTAHTPDTIDVGLASETFRGIVKALTPGLNIHFRIEKERQDSLCQRMLLSEVDGPAVLLSEDRTILAQTPGAADALARADAAAQERRKLLVKNKKLDAALLELAVATRQQTGGHPPVTESVPQRSFCISDANGFLKRLQIKAVVPVAEKPARPAEPMFIVRLSETSDVPEGVEKCLQDHFDLSQSEAHLARQLTLSGSMNATVDALGITRNTAKTHLRRIYEKTGVNTQLQLARLVHRLAQLF</sequence>
<accession>A0ABT0GN87</accession>
<dbReference type="Proteomes" id="UP001431221">
    <property type="component" value="Unassembled WGS sequence"/>
</dbReference>
<dbReference type="RefSeq" id="WP_248149950.1">
    <property type="nucleotide sequence ID" value="NZ_JALNMJ010000001.1"/>
</dbReference>
<dbReference type="InterPro" id="IPR000792">
    <property type="entry name" value="Tscrpt_reg_LuxR_C"/>
</dbReference>
<organism evidence="2 3">
    <name type="scientific">Roseibium sediminicola</name>
    <dbReference type="NCBI Taxonomy" id="2933272"/>
    <lineage>
        <taxon>Bacteria</taxon>
        <taxon>Pseudomonadati</taxon>
        <taxon>Pseudomonadota</taxon>
        <taxon>Alphaproteobacteria</taxon>
        <taxon>Hyphomicrobiales</taxon>
        <taxon>Stappiaceae</taxon>
        <taxon>Roseibium</taxon>
    </lineage>
</organism>
<evidence type="ECO:0000313" key="3">
    <source>
        <dbReference type="Proteomes" id="UP001431221"/>
    </source>
</evidence>
<dbReference type="EMBL" id="JALNMJ010000001">
    <property type="protein sequence ID" value="MCK7610882.1"/>
    <property type="molecule type" value="Genomic_DNA"/>
</dbReference>
<feature type="domain" description="HTH luxR-type" evidence="1">
    <location>
        <begin position="303"/>
        <end position="360"/>
    </location>
</feature>
<dbReference type="InterPro" id="IPR016032">
    <property type="entry name" value="Sig_transdc_resp-reg_C-effctor"/>
</dbReference>
<dbReference type="SUPFAM" id="SSF46894">
    <property type="entry name" value="C-terminal effector domain of the bipartite response regulators"/>
    <property type="match status" value="1"/>
</dbReference>
<evidence type="ECO:0000313" key="2">
    <source>
        <dbReference type="EMBL" id="MCK7610882.1"/>
    </source>
</evidence>
<keyword evidence="3" id="KW-1185">Reference proteome</keyword>
<dbReference type="SMART" id="SM00421">
    <property type="entry name" value="HTH_LUXR"/>
    <property type="match status" value="1"/>
</dbReference>
<evidence type="ECO:0000259" key="1">
    <source>
        <dbReference type="SMART" id="SM00421"/>
    </source>
</evidence>
<dbReference type="Gene3D" id="1.10.10.10">
    <property type="entry name" value="Winged helix-like DNA-binding domain superfamily/Winged helix DNA-binding domain"/>
    <property type="match status" value="1"/>
</dbReference>